<proteinExistence type="predicted"/>
<dbReference type="EMBL" id="JADIKM010000003">
    <property type="protein sequence ID" value="MFK2905014.1"/>
    <property type="molecule type" value="Genomic_DNA"/>
</dbReference>
<sequence>MRTVYSNFAKLGTINDPAEQLKALAQAINTDFSLPSMYLELGGAAAVKTLDHGIKVIGGNDGQLQVPSVERVKAHLQQKWAVPGDNPGLVDASNRVVSFFHTNMPDIDMGYTAAFDFVDMRNSMNDTFEVLDANNGVTFTQKKAGEAVKIRRGVTENVLPVKYVTFADGVGILDDWLRFQKWWAVSDTVSEFNAKAWDKKAQWHYDLFTALGSGVNVAFDTDDTKTLNKAAAGILRKVRDKGYGAGQNAGFIIVCAPEDVGRITKMLTATAGSLLVAYNANVQPINVRVQTVVASTYIPANVGGYYLVLPGRKLKRADWLNLQIESQRNVYVRANDYVGTFQTNAVIGDADQVARVLFT</sequence>
<accession>A0ABW8JV38</accession>
<reference evidence="1 2" key="1">
    <citation type="submission" date="2020-10" db="EMBL/GenBank/DDBJ databases">
        <title>Phylogeny of dyella-like bacteria.</title>
        <authorList>
            <person name="Fu J."/>
        </authorList>
    </citation>
    <scope>NUCLEOTIDE SEQUENCE [LARGE SCALE GENOMIC DNA]</scope>
    <source>
        <strain evidence="1 2">Gsoil3046</strain>
    </source>
</reference>
<comment type="caution">
    <text evidence="1">The sequence shown here is derived from an EMBL/GenBank/DDBJ whole genome shotgun (WGS) entry which is preliminary data.</text>
</comment>
<evidence type="ECO:0000313" key="1">
    <source>
        <dbReference type="EMBL" id="MFK2905014.1"/>
    </source>
</evidence>
<gene>
    <name evidence="1" type="ORF">ISP17_13715</name>
</gene>
<dbReference type="Proteomes" id="UP001620460">
    <property type="component" value="Unassembled WGS sequence"/>
</dbReference>
<evidence type="ECO:0000313" key="2">
    <source>
        <dbReference type="Proteomes" id="UP001620460"/>
    </source>
</evidence>
<dbReference type="RefSeq" id="WP_404634059.1">
    <property type="nucleotide sequence ID" value="NZ_JADIKM010000003.1"/>
</dbReference>
<keyword evidence="2" id="KW-1185">Reference proteome</keyword>
<organism evidence="1 2">
    <name type="scientific">Dyella ginsengisoli</name>
    <dbReference type="NCBI Taxonomy" id="363848"/>
    <lineage>
        <taxon>Bacteria</taxon>
        <taxon>Pseudomonadati</taxon>
        <taxon>Pseudomonadota</taxon>
        <taxon>Gammaproteobacteria</taxon>
        <taxon>Lysobacterales</taxon>
        <taxon>Rhodanobacteraceae</taxon>
        <taxon>Dyella</taxon>
    </lineage>
</organism>
<evidence type="ECO:0008006" key="3">
    <source>
        <dbReference type="Google" id="ProtNLM"/>
    </source>
</evidence>
<protein>
    <recommendedName>
        <fullName evidence="3">Phage major capsid protein</fullName>
    </recommendedName>
</protein>
<name>A0ABW8JV38_9GAMM</name>